<protein>
    <submittedName>
        <fullName evidence="3">Glutamine amidotransferase</fullName>
    </submittedName>
</protein>
<dbReference type="InterPro" id="IPR029062">
    <property type="entry name" value="Class_I_gatase-like"/>
</dbReference>
<dbReference type="Pfam" id="PF01965">
    <property type="entry name" value="DJ-1_PfpI"/>
    <property type="match status" value="1"/>
</dbReference>
<evidence type="ECO:0000256" key="1">
    <source>
        <dbReference type="SAM" id="Phobius"/>
    </source>
</evidence>
<dbReference type="AlphaFoldDB" id="A0A2G3PG01"/>
<evidence type="ECO:0000259" key="2">
    <source>
        <dbReference type="Pfam" id="PF01965"/>
    </source>
</evidence>
<dbReference type="InterPro" id="IPR002818">
    <property type="entry name" value="DJ-1/PfpI"/>
</dbReference>
<accession>A0A2G3PG01</accession>
<evidence type="ECO:0000313" key="4">
    <source>
        <dbReference type="Proteomes" id="UP000225108"/>
    </source>
</evidence>
<dbReference type="SUPFAM" id="SSF52317">
    <property type="entry name" value="Class I glutamine amidotransferase-like"/>
    <property type="match status" value="1"/>
</dbReference>
<dbReference type="Gene3D" id="3.40.50.880">
    <property type="match status" value="1"/>
</dbReference>
<feature type="domain" description="DJ-1/PfpI" evidence="2">
    <location>
        <begin position="12"/>
        <end position="181"/>
    </location>
</feature>
<proteinExistence type="predicted"/>
<keyword evidence="1" id="KW-0812">Transmembrane</keyword>
<keyword evidence="3" id="KW-0808">Transferase</keyword>
<gene>
    <name evidence="3" type="ORF">CSW57_23430</name>
</gene>
<reference evidence="3 4" key="1">
    <citation type="submission" date="2017-10" db="EMBL/GenBank/DDBJ databases">
        <title>The draft genome sequence of Williamsia sp. BULT 1.1 isolated from the semi-arid grassland soils from South Africa.</title>
        <authorList>
            <person name="Kabwe M.H."/>
            <person name="Govender N."/>
            <person name="Mutseka Lunga P."/>
            <person name="Vikram S."/>
            <person name="Makhalanyane T.P."/>
        </authorList>
    </citation>
    <scope>NUCLEOTIDE SEQUENCE [LARGE SCALE GENOMIC DNA]</scope>
    <source>
        <strain evidence="3 4">BULT 1.1</strain>
    </source>
</reference>
<dbReference type="Proteomes" id="UP000225108">
    <property type="component" value="Unassembled WGS sequence"/>
</dbReference>
<keyword evidence="3" id="KW-0315">Glutamine amidotransferase</keyword>
<keyword evidence="1" id="KW-0472">Membrane</keyword>
<evidence type="ECO:0000313" key="3">
    <source>
        <dbReference type="EMBL" id="PHV64735.1"/>
    </source>
</evidence>
<keyword evidence="1" id="KW-1133">Transmembrane helix</keyword>
<dbReference type="RefSeq" id="WP_099384998.1">
    <property type="nucleotide sequence ID" value="NZ_PEBD01000012.1"/>
</dbReference>
<name>A0A2G3PG01_WILMA</name>
<dbReference type="GO" id="GO:0016740">
    <property type="term" value="F:transferase activity"/>
    <property type="evidence" value="ECO:0007669"/>
    <property type="project" value="UniProtKB-KW"/>
</dbReference>
<comment type="caution">
    <text evidence="3">The sequence shown here is derived from an EMBL/GenBank/DDBJ whole genome shotgun (WGS) entry which is preliminary data.</text>
</comment>
<feature type="transmembrane region" description="Helical" evidence="1">
    <location>
        <begin position="98"/>
        <end position="120"/>
    </location>
</feature>
<organism evidence="3 4">
    <name type="scientific">Williamsia marianensis</name>
    <dbReference type="NCBI Taxonomy" id="85044"/>
    <lineage>
        <taxon>Bacteria</taxon>
        <taxon>Bacillati</taxon>
        <taxon>Actinomycetota</taxon>
        <taxon>Actinomycetes</taxon>
        <taxon>Mycobacteriales</taxon>
        <taxon>Nocardiaceae</taxon>
        <taxon>Williamsia</taxon>
    </lineage>
</organism>
<sequence length="213" mass="22200">MSSDPATSVVHLAVYNTLADWEAGHAVAHINDPEHQKRPGRYRIRTVGPTTDAVTTAGGVRIVPDLAIGDLDPDDSAMLILPGAGAWMTGDLGDFTNAAAAFLAAGVPVAAICGATVGLARAGLLDGRRHTSNAAEALSWTGYSGAVEYVDEPAVTDTSTPGHLITAAAMQPVAFAREIFAELDLYTPEVLAAWFRLYSGDPAGYHDLMALQA</sequence>
<dbReference type="EMBL" id="PEBD01000012">
    <property type="protein sequence ID" value="PHV64735.1"/>
    <property type="molecule type" value="Genomic_DNA"/>
</dbReference>